<feature type="domain" description="Yippee" evidence="5">
    <location>
        <begin position="70"/>
        <end position="173"/>
    </location>
</feature>
<evidence type="ECO:0000259" key="5">
    <source>
        <dbReference type="PROSITE" id="PS51792"/>
    </source>
</evidence>
<dbReference type="AlphaFoldDB" id="A0A2C5Y8S9"/>
<organism evidence="6 7">
    <name type="scientific">Ophiocordyceps australis</name>
    <dbReference type="NCBI Taxonomy" id="1399860"/>
    <lineage>
        <taxon>Eukaryota</taxon>
        <taxon>Fungi</taxon>
        <taxon>Dikarya</taxon>
        <taxon>Ascomycota</taxon>
        <taxon>Pezizomycotina</taxon>
        <taxon>Sordariomycetes</taxon>
        <taxon>Hypocreomycetidae</taxon>
        <taxon>Hypocreales</taxon>
        <taxon>Ophiocordycipitaceae</taxon>
        <taxon>Ophiocordyceps</taxon>
    </lineage>
</organism>
<name>A0A2C5Y8S9_9HYPO</name>
<comment type="caution">
    <text evidence="6">The sequence shown here is derived from an EMBL/GenBank/DDBJ whole genome shotgun (WGS) entry which is preliminary data.</text>
</comment>
<dbReference type="InterPro" id="IPR004910">
    <property type="entry name" value="Yippee/Mis18/Cereblon"/>
</dbReference>
<dbReference type="Proteomes" id="UP000226192">
    <property type="component" value="Unassembled WGS sequence"/>
</dbReference>
<evidence type="ECO:0000256" key="4">
    <source>
        <dbReference type="SAM" id="MobiDB-lite"/>
    </source>
</evidence>
<feature type="region of interest" description="Disordered" evidence="4">
    <location>
        <begin position="38"/>
        <end position="64"/>
    </location>
</feature>
<dbReference type="EMBL" id="NJET01000041">
    <property type="protein sequence ID" value="PHH63840.1"/>
    <property type="molecule type" value="Genomic_DNA"/>
</dbReference>
<dbReference type="Pfam" id="PF03226">
    <property type="entry name" value="Yippee-Mis18"/>
    <property type="match status" value="1"/>
</dbReference>
<dbReference type="OrthoDB" id="6407410at2759"/>
<dbReference type="PROSITE" id="PS51792">
    <property type="entry name" value="YIPPEE"/>
    <property type="match status" value="1"/>
</dbReference>
<dbReference type="GO" id="GO:0046872">
    <property type="term" value="F:metal ion binding"/>
    <property type="evidence" value="ECO:0007669"/>
    <property type="project" value="UniProtKB-KW"/>
</dbReference>
<gene>
    <name evidence="6" type="ORF">CDD81_5397</name>
</gene>
<evidence type="ECO:0000256" key="1">
    <source>
        <dbReference type="ARBA" id="ARBA00005613"/>
    </source>
</evidence>
<dbReference type="InterPro" id="IPR034751">
    <property type="entry name" value="Yippee"/>
</dbReference>
<protein>
    <recommendedName>
        <fullName evidence="5">Yippee domain-containing protein</fullName>
    </recommendedName>
</protein>
<accession>A0A2C5Y8S9</accession>
<proteinExistence type="inferred from homology"/>
<dbReference type="PANTHER" id="PTHR13848">
    <property type="entry name" value="PROTEIN YIPPEE-LIKE CG15309-RELATED"/>
    <property type="match status" value="1"/>
</dbReference>
<comment type="similarity">
    <text evidence="1">Belongs to the yippee family.</text>
</comment>
<evidence type="ECO:0000256" key="3">
    <source>
        <dbReference type="ARBA" id="ARBA00022833"/>
    </source>
</evidence>
<evidence type="ECO:0000313" key="7">
    <source>
        <dbReference type="Proteomes" id="UP000226192"/>
    </source>
</evidence>
<reference evidence="6 7" key="1">
    <citation type="submission" date="2017-06" db="EMBL/GenBank/DDBJ databases">
        <title>Ant-infecting Ophiocordyceps genomes reveal a high diversity of potential behavioral manipulation genes and a possible major role for enterotoxins.</title>
        <authorList>
            <person name="De Bekker C."/>
            <person name="Evans H.C."/>
            <person name="Brachmann A."/>
            <person name="Hughes D.P."/>
        </authorList>
    </citation>
    <scope>NUCLEOTIDE SEQUENCE [LARGE SCALE GENOMIC DNA]</scope>
    <source>
        <strain evidence="6 7">Map64</strain>
    </source>
</reference>
<sequence length="246" mass="26856">MPRDKRISATRPLFSSYLVPSFSFSPFRRRRPEACPSICSTDSNTRLTEPAKASSPRRSSKPRLARAAPDVLRCMSCAADLALASQVISKGFTGRWGRAFLVAPPPAEQTLHNVRLGPNEDRQLVTGWHVVADISCATCSRKLGWKYVDAKDAAQQYKVGNYILELARVVTHCCWEDVDVAAAAAAAAASDATVADANGPVDDYASDIVFNLDDEQECEDLFAGVWNRETVAKRRARAVLQSVPAN</sequence>
<dbReference type="InterPro" id="IPR039058">
    <property type="entry name" value="Yippee_fam"/>
</dbReference>
<dbReference type="STRING" id="1399860.A0A2C5Y8S9"/>
<evidence type="ECO:0000313" key="6">
    <source>
        <dbReference type="EMBL" id="PHH63840.1"/>
    </source>
</evidence>
<evidence type="ECO:0000256" key="2">
    <source>
        <dbReference type="ARBA" id="ARBA00022723"/>
    </source>
</evidence>
<keyword evidence="3" id="KW-0862">Zinc</keyword>
<keyword evidence="7" id="KW-1185">Reference proteome</keyword>
<feature type="compositionally biased region" description="Polar residues" evidence="4">
    <location>
        <begin position="38"/>
        <end position="47"/>
    </location>
</feature>
<keyword evidence="2" id="KW-0479">Metal-binding</keyword>